<evidence type="ECO:0000313" key="4">
    <source>
        <dbReference type="EMBL" id="VFT88218.1"/>
    </source>
</evidence>
<feature type="compositionally biased region" description="Basic and acidic residues" evidence="1">
    <location>
        <begin position="394"/>
        <end position="403"/>
    </location>
</feature>
<keyword evidence="2" id="KW-0472">Membrane</keyword>
<feature type="transmembrane region" description="Helical" evidence="2">
    <location>
        <begin position="754"/>
        <end position="777"/>
    </location>
</feature>
<keyword evidence="5" id="KW-1185">Reference proteome</keyword>
<evidence type="ECO:0000313" key="5">
    <source>
        <dbReference type="Proteomes" id="UP000332933"/>
    </source>
</evidence>
<evidence type="ECO:0000256" key="1">
    <source>
        <dbReference type="SAM" id="MobiDB-lite"/>
    </source>
</evidence>
<keyword evidence="2" id="KW-1133">Transmembrane helix</keyword>
<dbReference type="Proteomes" id="UP000332933">
    <property type="component" value="Unassembled WGS sequence"/>
</dbReference>
<dbReference type="AlphaFoldDB" id="A0A485KTA2"/>
<proteinExistence type="predicted"/>
<reference evidence="3" key="2">
    <citation type="submission" date="2019-06" db="EMBL/GenBank/DDBJ databases">
        <title>Genomics analysis of Aphanomyces spp. identifies a new class of oomycete effector associated with host adaptation.</title>
        <authorList>
            <person name="Gaulin E."/>
        </authorList>
    </citation>
    <scope>NUCLEOTIDE SEQUENCE</scope>
    <source>
        <strain evidence="3">CBS 578.67</strain>
    </source>
</reference>
<organism evidence="4 5">
    <name type="scientific">Aphanomyces stellatus</name>
    <dbReference type="NCBI Taxonomy" id="120398"/>
    <lineage>
        <taxon>Eukaryota</taxon>
        <taxon>Sar</taxon>
        <taxon>Stramenopiles</taxon>
        <taxon>Oomycota</taxon>
        <taxon>Saprolegniomycetes</taxon>
        <taxon>Saprolegniales</taxon>
        <taxon>Verrucalvaceae</taxon>
        <taxon>Aphanomyces</taxon>
    </lineage>
</organism>
<feature type="transmembrane region" description="Helical" evidence="2">
    <location>
        <begin position="26"/>
        <end position="51"/>
    </location>
</feature>
<reference evidence="4 5" key="1">
    <citation type="submission" date="2019-03" db="EMBL/GenBank/DDBJ databases">
        <authorList>
            <person name="Gaulin E."/>
            <person name="Dumas B."/>
        </authorList>
    </citation>
    <scope>NUCLEOTIDE SEQUENCE [LARGE SCALE GENOMIC DNA]</scope>
    <source>
        <strain evidence="4">CBS 568.67</strain>
    </source>
</reference>
<accession>A0A485KTA2</accession>
<dbReference type="OrthoDB" id="63729at2759"/>
<feature type="transmembrane region" description="Helical" evidence="2">
    <location>
        <begin position="686"/>
        <end position="711"/>
    </location>
</feature>
<keyword evidence="2" id="KW-0812">Transmembrane</keyword>
<evidence type="ECO:0000313" key="3">
    <source>
        <dbReference type="EMBL" id="KAF0698025.1"/>
    </source>
</evidence>
<name>A0A485KTA2_9STRA</name>
<dbReference type="EMBL" id="CAADRA010005293">
    <property type="protein sequence ID" value="VFT88218.1"/>
    <property type="molecule type" value="Genomic_DNA"/>
</dbReference>
<sequence length="778" mass="85054">MTHTGDFKAMEPPPSEGRWIACVRLVAWKVGFVAAFVVGTLASSTVSVGWITDTIAAHRWRDAHAFTFAGATTVMQTFSAAYAMCIDVSVRQNLVNVAGAWTVEQDRFLQVLRERTIAMNILVDETRACKTALMEAQVRVTNATNTTDVLSCSPVDLAALERLSNAWSARRPSAEHWRFLQLGQSALPSVAAQVAAALDKDRRRDLEALNATARSLHDVVEMGAIQIRDRFGRLAQIATSLEASLGVAGASMTFGQALQLTKTSLGTIKAALDAIQPLLVVAGAGAAPLLPSDMDFTMDQMIQVESLWTQKLGQLHSAINDTRTNMEQWGDAVRQCAADTNASVAALAKVSVNASAFASFDDWTLRSTLLASEQHPNVPANGPRLGLANATTNDRSDKPEKPHQQKRVGWDLQIDGFVTAVPMDIVFRIVSTVAMLVLVARGWYADFPHVDNQDASTIHTTADWLGVFCCRHSLVTILSNLALVNLWPLLWTALISWVLYMVTFGLLVPINQGHSQMCVNGSTAIAATDESTIWLGSEVINFASTYVLERGNRQAIEGFYQLKSIHERTCVSYQLQFDSIGSVDHANATSLFADYGDLFAILQQFRTCASVSDLWTNATACMTTPDAMQTRVPATTPWTCAALATTEAALKGPCMSTIAQDFKTGAGKEQACALERSVLETVSLFWVWWLVFVTLNAMRIVLLKAAAIFLWRRLSGGRMPFTGFVDDAGAVLDQVRLVHRRLRHEDEFRLRRRFYCSAAVLCLGFGLALIVATLSSLH</sequence>
<gene>
    <name evidence="4" type="primary">Aste57867_11356</name>
    <name evidence="3" type="ORF">As57867_011314</name>
    <name evidence="4" type="ORF">ASTE57867_11356</name>
</gene>
<evidence type="ECO:0000256" key="2">
    <source>
        <dbReference type="SAM" id="Phobius"/>
    </source>
</evidence>
<feature type="region of interest" description="Disordered" evidence="1">
    <location>
        <begin position="374"/>
        <end position="406"/>
    </location>
</feature>
<protein>
    <submittedName>
        <fullName evidence="4">Aste57867_11356 protein</fullName>
    </submittedName>
</protein>
<dbReference type="EMBL" id="VJMH01005272">
    <property type="protein sequence ID" value="KAF0698025.1"/>
    <property type="molecule type" value="Genomic_DNA"/>
</dbReference>